<protein>
    <submittedName>
        <fullName evidence="1">Uncharacterized protein</fullName>
    </submittedName>
</protein>
<keyword evidence="2" id="KW-1185">Reference proteome</keyword>
<gene>
    <name evidence="1" type="ORF">RJT34_24589</name>
</gene>
<proteinExistence type="predicted"/>
<comment type="caution">
    <text evidence="1">The sequence shown here is derived from an EMBL/GenBank/DDBJ whole genome shotgun (WGS) entry which is preliminary data.</text>
</comment>
<accession>A0AAN9ILA0</accession>
<name>A0AAN9ILA0_CLITE</name>
<evidence type="ECO:0000313" key="2">
    <source>
        <dbReference type="Proteomes" id="UP001359559"/>
    </source>
</evidence>
<evidence type="ECO:0000313" key="1">
    <source>
        <dbReference type="EMBL" id="KAK7279536.1"/>
    </source>
</evidence>
<dbReference type="AlphaFoldDB" id="A0AAN9ILA0"/>
<sequence>MKRIILSPFPNFQSSLIWALPLSRPDYQLHAAATAIGLRASQIDAEGSQAATTKALVTQKRLMHQIDAAAYEIERFRGNVAAISPS</sequence>
<dbReference type="EMBL" id="JAYKXN010000006">
    <property type="protein sequence ID" value="KAK7279536.1"/>
    <property type="molecule type" value="Genomic_DNA"/>
</dbReference>
<reference evidence="1 2" key="1">
    <citation type="submission" date="2024-01" db="EMBL/GenBank/DDBJ databases">
        <title>The genomes of 5 underutilized Papilionoideae crops provide insights into root nodulation and disease resistance.</title>
        <authorList>
            <person name="Yuan L."/>
        </authorList>
    </citation>
    <scope>NUCLEOTIDE SEQUENCE [LARGE SCALE GENOMIC DNA]</scope>
    <source>
        <strain evidence="1">LY-2023</strain>
        <tissue evidence="1">Leaf</tissue>
    </source>
</reference>
<dbReference type="Proteomes" id="UP001359559">
    <property type="component" value="Unassembled WGS sequence"/>
</dbReference>
<organism evidence="1 2">
    <name type="scientific">Clitoria ternatea</name>
    <name type="common">Butterfly pea</name>
    <dbReference type="NCBI Taxonomy" id="43366"/>
    <lineage>
        <taxon>Eukaryota</taxon>
        <taxon>Viridiplantae</taxon>
        <taxon>Streptophyta</taxon>
        <taxon>Embryophyta</taxon>
        <taxon>Tracheophyta</taxon>
        <taxon>Spermatophyta</taxon>
        <taxon>Magnoliopsida</taxon>
        <taxon>eudicotyledons</taxon>
        <taxon>Gunneridae</taxon>
        <taxon>Pentapetalae</taxon>
        <taxon>rosids</taxon>
        <taxon>fabids</taxon>
        <taxon>Fabales</taxon>
        <taxon>Fabaceae</taxon>
        <taxon>Papilionoideae</taxon>
        <taxon>50 kb inversion clade</taxon>
        <taxon>NPAAA clade</taxon>
        <taxon>indigoferoid/millettioid clade</taxon>
        <taxon>Phaseoleae</taxon>
        <taxon>Clitoria</taxon>
    </lineage>
</organism>